<feature type="domain" description="F-box" evidence="2">
    <location>
        <begin position="1"/>
        <end position="42"/>
    </location>
</feature>
<gene>
    <name evidence="3" type="ORF">AWRI4620_LOCUS7383</name>
</gene>
<protein>
    <recommendedName>
        <fullName evidence="2">F-box domain-containing protein</fullName>
    </recommendedName>
</protein>
<organism evidence="3 4">
    <name type="scientific">Aureobasidium uvarum</name>
    <dbReference type="NCBI Taxonomy" id="2773716"/>
    <lineage>
        <taxon>Eukaryota</taxon>
        <taxon>Fungi</taxon>
        <taxon>Dikarya</taxon>
        <taxon>Ascomycota</taxon>
        <taxon>Pezizomycotina</taxon>
        <taxon>Dothideomycetes</taxon>
        <taxon>Dothideomycetidae</taxon>
        <taxon>Dothideales</taxon>
        <taxon>Saccotheciaceae</taxon>
        <taxon>Aureobasidium</taxon>
    </lineage>
</organism>
<keyword evidence="4" id="KW-1185">Reference proteome</keyword>
<dbReference type="OrthoDB" id="3892448at2759"/>
<dbReference type="InterPro" id="IPR036047">
    <property type="entry name" value="F-box-like_dom_sf"/>
</dbReference>
<feature type="region of interest" description="Disordered" evidence="1">
    <location>
        <begin position="421"/>
        <end position="461"/>
    </location>
</feature>
<dbReference type="InterPro" id="IPR032675">
    <property type="entry name" value="LRR_dom_sf"/>
</dbReference>
<dbReference type="Proteomes" id="UP000745764">
    <property type="component" value="Unassembled WGS sequence"/>
</dbReference>
<dbReference type="AlphaFoldDB" id="A0A9N8PUF1"/>
<name>A0A9N8PUF1_9PEZI</name>
<dbReference type="EMBL" id="CAINUL010000015">
    <property type="protein sequence ID" value="CAD0113128.1"/>
    <property type="molecule type" value="Genomic_DNA"/>
</dbReference>
<evidence type="ECO:0000313" key="4">
    <source>
        <dbReference type="Proteomes" id="UP000745764"/>
    </source>
</evidence>
<evidence type="ECO:0000259" key="2">
    <source>
        <dbReference type="PROSITE" id="PS50181"/>
    </source>
</evidence>
<dbReference type="InterPro" id="IPR001810">
    <property type="entry name" value="F-box_dom"/>
</dbReference>
<dbReference type="PROSITE" id="PS50181">
    <property type="entry name" value="FBOX"/>
    <property type="match status" value="1"/>
</dbReference>
<reference evidence="3" key="1">
    <citation type="submission" date="2020-06" db="EMBL/GenBank/DDBJ databases">
        <authorList>
            <person name="Onetto C."/>
        </authorList>
    </citation>
    <scope>NUCLEOTIDE SEQUENCE</scope>
</reference>
<sequence>MDELPMELKQRICSFLTPRNLKPLRLTCKTFATAAERYFINRFVLFVHPNSLATLRKIVDHEIFSKYLTTIVYDTVTLSQVLPITVKDPCWDDFRPKTLSLGLNESYATITSRLMRDATKSYQAAWKETQHKKAQLGLLEDLLRYQQDPSVFHHFADEIEYALLQCQRLRNIILSTRHPNKKAKAQVFMHESLCLGWALRRNDIQDIVYRETTNLESLTLIGVKLPRRVSSEDAQVLENLKHLRIKAKQTTSSLSCMQCLFSVTKCLETLSLSVDSCDITKIIKVFRSTSLRVCLMDFKHVQGDALIDFLLHHAPSLQRLALGTGSSDIGWAPVFCSISGELPALKCIQLEALRSRWNRYSMRRDAELQAERFVLSGGLLPLIQYTDWLSRRGEYGLPGRGFFVNGVTRDQLQPGLWSDYEGIANEPWNGYESESENENGSEDGNDDDSEGEEDAGENEDD</sequence>
<comment type="caution">
    <text evidence="3">The sequence shown here is derived from an EMBL/GenBank/DDBJ whole genome shotgun (WGS) entry which is preliminary data.</text>
</comment>
<evidence type="ECO:0000256" key="1">
    <source>
        <dbReference type="SAM" id="MobiDB-lite"/>
    </source>
</evidence>
<dbReference type="Gene3D" id="3.80.10.10">
    <property type="entry name" value="Ribonuclease Inhibitor"/>
    <property type="match status" value="1"/>
</dbReference>
<proteinExistence type="predicted"/>
<feature type="compositionally biased region" description="Acidic residues" evidence="1">
    <location>
        <begin position="433"/>
        <end position="461"/>
    </location>
</feature>
<dbReference type="Pfam" id="PF12937">
    <property type="entry name" value="F-box-like"/>
    <property type="match status" value="1"/>
</dbReference>
<accession>A0A9N8PUF1</accession>
<evidence type="ECO:0000313" key="3">
    <source>
        <dbReference type="EMBL" id="CAD0113128.1"/>
    </source>
</evidence>
<dbReference type="SUPFAM" id="SSF52047">
    <property type="entry name" value="RNI-like"/>
    <property type="match status" value="1"/>
</dbReference>
<dbReference type="CDD" id="cd09917">
    <property type="entry name" value="F-box_SF"/>
    <property type="match status" value="1"/>
</dbReference>
<dbReference type="SUPFAM" id="SSF81383">
    <property type="entry name" value="F-box domain"/>
    <property type="match status" value="1"/>
</dbReference>